<name>A0A699S3Z1_TANCI</name>
<feature type="region of interest" description="Disordered" evidence="1">
    <location>
        <begin position="96"/>
        <end position="120"/>
    </location>
</feature>
<protein>
    <submittedName>
        <fullName evidence="2">Uncharacterized protein</fullName>
    </submittedName>
</protein>
<dbReference type="AlphaFoldDB" id="A0A699S3Z1"/>
<gene>
    <name evidence="2" type="ORF">Tci_864013</name>
</gene>
<sequence>MDTRKNVLDLEAFKEMLHISPRVPGQSFAELLFEEEILEFLRFFGHSAEIKTLTDVVSRHQNTQQYGAILPIEMTSEDIRNTKAYKEYYTCATGEAAPKPKASARKKQSGFTSSTTPPTP</sequence>
<comment type="caution">
    <text evidence="2">The sequence shown here is derived from an EMBL/GenBank/DDBJ whole genome shotgun (WGS) entry which is preliminary data.</text>
</comment>
<dbReference type="EMBL" id="BKCJ011135323">
    <property type="protein sequence ID" value="GFC92043.1"/>
    <property type="molecule type" value="Genomic_DNA"/>
</dbReference>
<accession>A0A699S3Z1</accession>
<proteinExistence type="predicted"/>
<evidence type="ECO:0000256" key="1">
    <source>
        <dbReference type="SAM" id="MobiDB-lite"/>
    </source>
</evidence>
<organism evidence="2">
    <name type="scientific">Tanacetum cinerariifolium</name>
    <name type="common">Dalmatian daisy</name>
    <name type="synonym">Chrysanthemum cinerariifolium</name>
    <dbReference type="NCBI Taxonomy" id="118510"/>
    <lineage>
        <taxon>Eukaryota</taxon>
        <taxon>Viridiplantae</taxon>
        <taxon>Streptophyta</taxon>
        <taxon>Embryophyta</taxon>
        <taxon>Tracheophyta</taxon>
        <taxon>Spermatophyta</taxon>
        <taxon>Magnoliopsida</taxon>
        <taxon>eudicotyledons</taxon>
        <taxon>Gunneridae</taxon>
        <taxon>Pentapetalae</taxon>
        <taxon>asterids</taxon>
        <taxon>campanulids</taxon>
        <taxon>Asterales</taxon>
        <taxon>Asteraceae</taxon>
        <taxon>Asteroideae</taxon>
        <taxon>Anthemideae</taxon>
        <taxon>Anthemidinae</taxon>
        <taxon>Tanacetum</taxon>
    </lineage>
</organism>
<feature type="non-terminal residue" evidence="2">
    <location>
        <position position="120"/>
    </location>
</feature>
<evidence type="ECO:0000313" key="2">
    <source>
        <dbReference type="EMBL" id="GFC92043.1"/>
    </source>
</evidence>
<reference evidence="2" key="1">
    <citation type="journal article" date="2019" name="Sci. Rep.">
        <title>Draft genome of Tanacetum cinerariifolium, the natural source of mosquito coil.</title>
        <authorList>
            <person name="Yamashiro T."/>
            <person name="Shiraishi A."/>
            <person name="Satake H."/>
            <person name="Nakayama K."/>
        </authorList>
    </citation>
    <scope>NUCLEOTIDE SEQUENCE</scope>
</reference>